<dbReference type="PANTHER" id="PTHR13136">
    <property type="entry name" value="TESTIS DEVELOPMENT PROTEIN PRTD"/>
    <property type="match status" value="1"/>
</dbReference>
<comment type="caution">
    <text evidence="1">The sequence shown here is derived from an EMBL/GenBank/DDBJ whole genome shotgun (WGS) entry which is preliminary data.</text>
</comment>
<keyword evidence="2" id="KW-1185">Reference proteome</keyword>
<dbReference type="AlphaFoldDB" id="A0A0C2N146"/>
<dbReference type="PANTHER" id="PTHR13136:SF16">
    <property type="entry name" value="KAT8 REGULATORY NSL COMPLEX SUBUNIT 3"/>
    <property type="match status" value="1"/>
</dbReference>
<sequence>MGTYSLSMYPLIEHSYAYIPEYVRARVAKLPTLTAFQDQADCLETDESFYYSSSKSEVEMLSRYLVFNDQPILFDAFGRESRSQAENELIAHSLTLLNDYIKLLKRLYSGSITENELNTHRILTEYFGGKFTQILRTNSDQNFLDSCLSLILTRLDVIYRIFFIEILVYCKSQLIENNSSLISRSGIIKNELSFFAGNDFYEVDNLCRHVNTLWSPIIKVPSSLPALKVSVFITSGSINDILCATTCISVIHIMTFLGMIGSRAFGVTSLLWEKSYCTYRNIPHHNIIVGWSSGASLALQLCAANPQKVKCLILLNFPTVTPLFEKKIIPSNILKAIRCPILFISGTESVVSKSDHIEGLRDKFRCPTGFVRVYHCDDMILMPLSKKLELNIPQDIVDIKIIEKMKDFIQHFYLGEPYPTNNNDSNNENLNNDI</sequence>
<dbReference type="SUPFAM" id="SSF53474">
    <property type="entry name" value="alpha/beta-Hydrolases"/>
    <property type="match status" value="1"/>
</dbReference>
<dbReference type="EMBL" id="JWZT01000883">
    <property type="protein sequence ID" value="KII73331.1"/>
    <property type="molecule type" value="Genomic_DNA"/>
</dbReference>
<dbReference type="Gene3D" id="3.40.50.1820">
    <property type="entry name" value="alpha/beta hydrolase"/>
    <property type="match status" value="1"/>
</dbReference>
<dbReference type="GO" id="GO:0045944">
    <property type="term" value="P:positive regulation of transcription by RNA polymerase II"/>
    <property type="evidence" value="ECO:0007669"/>
    <property type="project" value="TreeGrafter"/>
</dbReference>
<dbReference type="Proteomes" id="UP000031668">
    <property type="component" value="Unassembled WGS sequence"/>
</dbReference>
<gene>
    <name evidence="1" type="ORF">RF11_09630</name>
</gene>
<protein>
    <submittedName>
        <fullName evidence="1">KAT8 regulatory NSL complex subunit 3</fullName>
    </submittedName>
</protein>
<name>A0A0C2N146_THEKT</name>
<accession>A0A0C2N146</accession>
<proteinExistence type="predicted"/>
<dbReference type="InterPro" id="IPR029058">
    <property type="entry name" value="AB_hydrolase_fold"/>
</dbReference>
<evidence type="ECO:0000313" key="1">
    <source>
        <dbReference type="EMBL" id="KII73331.1"/>
    </source>
</evidence>
<organism evidence="1 2">
    <name type="scientific">Thelohanellus kitauei</name>
    <name type="common">Myxosporean</name>
    <dbReference type="NCBI Taxonomy" id="669202"/>
    <lineage>
        <taxon>Eukaryota</taxon>
        <taxon>Metazoa</taxon>
        <taxon>Cnidaria</taxon>
        <taxon>Myxozoa</taxon>
        <taxon>Myxosporea</taxon>
        <taxon>Bivalvulida</taxon>
        <taxon>Platysporina</taxon>
        <taxon>Myxobolidae</taxon>
        <taxon>Thelohanellus</taxon>
    </lineage>
</organism>
<dbReference type="OrthoDB" id="6415022at2759"/>
<dbReference type="GO" id="GO:0044545">
    <property type="term" value="C:NSL complex"/>
    <property type="evidence" value="ECO:0007669"/>
    <property type="project" value="TreeGrafter"/>
</dbReference>
<dbReference type="InterPro" id="IPR026555">
    <property type="entry name" value="NSL3/Tex30"/>
</dbReference>
<reference evidence="1 2" key="1">
    <citation type="journal article" date="2014" name="Genome Biol. Evol.">
        <title>The genome of the myxosporean Thelohanellus kitauei shows adaptations to nutrient acquisition within its fish host.</title>
        <authorList>
            <person name="Yang Y."/>
            <person name="Xiong J."/>
            <person name="Zhou Z."/>
            <person name="Huo F."/>
            <person name="Miao W."/>
            <person name="Ran C."/>
            <person name="Liu Y."/>
            <person name="Zhang J."/>
            <person name="Feng J."/>
            <person name="Wang M."/>
            <person name="Wang M."/>
            <person name="Wang L."/>
            <person name="Yao B."/>
        </authorList>
    </citation>
    <scope>NUCLEOTIDE SEQUENCE [LARGE SCALE GENOMIC DNA]</scope>
    <source>
        <strain evidence="1">Wuqing</strain>
    </source>
</reference>
<evidence type="ECO:0000313" key="2">
    <source>
        <dbReference type="Proteomes" id="UP000031668"/>
    </source>
</evidence>